<protein>
    <recommendedName>
        <fullName evidence="3">Luciferase-like monooxygenase</fullName>
    </recommendedName>
</protein>
<comment type="caution">
    <text evidence="1">The sequence shown here is derived from an EMBL/GenBank/DDBJ whole genome shotgun (WGS) entry which is preliminary data.</text>
</comment>
<dbReference type="AlphaFoldDB" id="A0A9X2YYL5"/>
<accession>A0A9X2YYL5</accession>
<keyword evidence="2" id="KW-1185">Reference proteome</keyword>
<dbReference type="SUPFAM" id="SSF51679">
    <property type="entry name" value="Bacterial luciferase-like"/>
    <property type="match status" value="1"/>
</dbReference>
<reference evidence="1" key="2">
    <citation type="journal article" date="2022" name="BMC Genomics">
        <title>Comparative genome analysis of mycobacteria focusing on tRNA and non-coding RNA.</title>
        <authorList>
            <person name="Behra P.R.K."/>
            <person name="Pettersson B.M.F."/>
            <person name="Ramesh M."/>
            <person name="Das S."/>
            <person name="Dasgupta S."/>
            <person name="Kirsebom L.A."/>
        </authorList>
    </citation>
    <scope>NUCLEOTIDE SEQUENCE</scope>
    <source>
        <strain evidence="1">DSM 44838</strain>
    </source>
</reference>
<evidence type="ECO:0000313" key="1">
    <source>
        <dbReference type="EMBL" id="MCV7420494.1"/>
    </source>
</evidence>
<proteinExistence type="predicted"/>
<name>A0A9X2YYL5_9MYCO</name>
<dbReference type="GO" id="GO:0016705">
    <property type="term" value="F:oxidoreductase activity, acting on paired donors, with incorporation or reduction of molecular oxygen"/>
    <property type="evidence" value="ECO:0007669"/>
    <property type="project" value="InterPro"/>
</dbReference>
<dbReference type="EMBL" id="JACKVK010000005">
    <property type="protein sequence ID" value="MCV7420494.1"/>
    <property type="molecule type" value="Genomic_DNA"/>
</dbReference>
<evidence type="ECO:0008006" key="3">
    <source>
        <dbReference type="Google" id="ProtNLM"/>
    </source>
</evidence>
<organism evidence="1 2">
    <name type="scientific">Mycobacterium yunnanensis</name>
    <dbReference type="NCBI Taxonomy" id="368477"/>
    <lineage>
        <taxon>Bacteria</taxon>
        <taxon>Bacillati</taxon>
        <taxon>Actinomycetota</taxon>
        <taxon>Actinomycetes</taxon>
        <taxon>Mycobacteriales</taxon>
        <taxon>Mycobacteriaceae</taxon>
        <taxon>Mycobacterium</taxon>
    </lineage>
</organism>
<dbReference type="RefSeq" id="WP_263995277.1">
    <property type="nucleotide sequence ID" value="NZ_JACKVK010000005.1"/>
</dbReference>
<sequence>MPAAAIVIGALGDNTLTLAGDKTLGAHPYLTVPDHTRHARELLGSNAFLAPEHEVVLTENDDTARSIGRPAVETPYLGLRNYTNNLMRHGFSEGDIRGSGSDTLIDALVAHGSPEAIYAQIDEHLIAGANHVGIQVFTVDPTA</sequence>
<gene>
    <name evidence="1" type="ORF">H7K45_08075</name>
</gene>
<dbReference type="InterPro" id="IPR036661">
    <property type="entry name" value="Luciferase-like_sf"/>
</dbReference>
<evidence type="ECO:0000313" key="2">
    <source>
        <dbReference type="Proteomes" id="UP001141629"/>
    </source>
</evidence>
<reference evidence="1" key="1">
    <citation type="submission" date="2020-07" db="EMBL/GenBank/DDBJ databases">
        <authorList>
            <person name="Pettersson B.M.F."/>
            <person name="Behra P.R.K."/>
            <person name="Ramesh M."/>
            <person name="Das S."/>
            <person name="Dasgupta S."/>
            <person name="Kirsebom L.A."/>
        </authorList>
    </citation>
    <scope>NUCLEOTIDE SEQUENCE</scope>
    <source>
        <strain evidence="1">DSM 44838</strain>
    </source>
</reference>
<dbReference type="Gene3D" id="3.20.20.30">
    <property type="entry name" value="Luciferase-like domain"/>
    <property type="match status" value="1"/>
</dbReference>
<dbReference type="Proteomes" id="UP001141629">
    <property type="component" value="Unassembled WGS sequence"/>
</dbReference>